<dbReference type="GO" id="GO:0006777">
    <property type="term" value="P:Mo-molybdopterin cofactor biosynthetic process"/>
    <property type="evidence" value="ECO:0007669"/>
    <property type="project" value="InterPro"/>
</dbReference>
<dbReference type="AlphaFoldDB" id="A0A2T4MHX7"/>
<dbReference type="Pfam" id="PF03205">
    <property type="entry name" value="MobB"/>
    <property type="match status" value="1"/>
</dbReference>
<dbReference type="Gene3D" id="3.40.50.300">
    <property type="entry name" value="P-loop containing nucleotide triphosphate hydrolases"/>
    <property type="match status" value="1"/>
</dbReference>
<feature type="domain" description="Molybdopterin-guanine dinucleotide biosynthesis protein B (MobB)" evidence="1">
    <location>
        <begin position="2"/>
        <end position="124"/>
    </location>
</feature>
<dbReference type="OrthoDB" id="9786803at2"/>
<dbReference type="GO" id="GO:0005525">
    <property type="term" value="F:GTP binding"/>
    <property type="evidence" value="ECO:0007669"/>
    <property type="project" value="InterPro"/>
</dbReference>
<dbReference type="Proteomes" id="UP000646308">
    <property type="component" value="Unassembled WGS sequence"/>
</dbReference>
<dbReference type="EMBL" id="NEFX01000003">
    <property type="protein sequence ID" value="OTW31885.1"/>
    <property type="molecule type" value="Genomic_DNA"/>
</dbReference>
<keyword evidence="4" id="KW-1185">Reference proteome</keyword>
<evidence type="ECO:0000313" key="3">
    <source>
        <dbReference type="EMBL" id="OTW31885.1"/>
    </source>
</evidence>
<reference evidence="3 4" key="1">
    <citation type="submission" date="2017-04" db="EMBL/GenBank/DDBJ databases">
        <title>Staphylococcus agnetis, a potential pathogen in the broiler production.</title>
        <authorList>
            <person name="Poulsen L."/>
        </authorList>
    </citation>
    <scope>NUCLEOTIDE SEQUENCE [LARGE SCALE GENOMIC DNA]</scope>
    <source>
        <strain evidence="3 4">723_310714_2_2_spleen</strain>
    </source>
</reference>
<evidence type="ECO:0000313" key="5">
    <source>
        <dbReference type="Proteomes" id="UP000646308"/>
    </source>
</evidence>
<dbReference type="RefSeq" id="WP_060551619.1">
    <property type="nucleotide sequence ID" value="NZ_CP009623.1"/>
</dbReference>
<reference evidence="2" key="2">
    <citation type="submission" date="2019-11" db="EMBL/GenBank/DDBJ databases">
        <title>Whole genome comparisons of Staphylococcus agnetis isolates from cattle and chickens.</title>
        <authorList>
            <person name="Rhoads D."/>
            <person name="Shwani A."/>
            <person name="Adkins P."/>
            <person name="Calcutt M."/>
            <person name="Middleton J."/>
        </authorList>
    </citation>
    <scope>NUCLEOTIDE SEQUENCE</scope>
    <source>
        <strain evidence="2">1387</strain>
    </source>
</reference>
<dbReference type="GeneID" id="57692334"/>
<dbReference type="PANTHER" id="PTHR40072">
    <property type="entry name" value="MOLYBDOPTERIN-GUANINE DINUCLEOTIDE BIOSYNTHESIS ADAPTER PROTEIN-RELATED"/>
    <property type="match status" value="1"/>
</dbReference>
<sequence>MILQVVGYKNSGKTTLVAHAVRFFKAQGYPVVTIKHHGHEGEEITLPTNNVDHMKHFMAGADQSIVQGHDFIETIQKNEGIALETLIKDCVTIKNSIILIEGYKHAPYDKIILYRNEAELHALTQLSNVKYRIQRLETDIDYSHVDAVLQTWLSEAKDD</sequence>
<comment type="caution">
    <text evidence="2">The sequence shown here is derived from an EMBL/GenBank/DDBJ whole genome shotgun (WGS) entry which is preliminary data.</text>
</comment>
<gene>
    <name evidence="2" type="primary">mobB</name>
    <name evidence="3" type="ORF">B9M88_02060</name>
    <name evidence="2" type="ORF">GLV84_07045</name>
</gene>
<dbReference type="SUPFAM" id="SSF52540">
    <property type="entry name" value="P-loop containing nucleoside triphosphate hydrolases"/>
    <property type="match status" value="1"/>
</dbReference>
<dbReference type="EMBL" id="WMFL01000079">
    <property type="protein sequence ID" value="NJI02579.1"/>
    <property type="molecule type" value="Genomic_DNA"/>
</dbReference>
<dbReference type="Proteomes" id="UP000195208">
    <property type="component" value="Unassembled WGS sequence"/>
</dbReference>
<accession>A0A2T4MHX7</accession>
<dbReference type="NCBIfam" id="TIGR00176">
    <property type="entry name" value="mobB"/>
    <property type="match status" value="1"/>
</dbReference>
<dbReference type="InterPro" id="IPR052539">
    <property type="entry name" value="MGD_biosynthesis_adapter"/>
</dbReference>
<dbReference type="InterPro" id="IPR004435">
    <property type="entry name" value="MobB_dom"/>
</dbReference>
<dbReference type="PANTHER" id="PTHR40072:SF1">
    <property type="entry name" value="MOLYBDOPTERIN-GUANINE DINUCLEOTIDE BIOSYNTHESIS ADAPTER PROTEIN"/>
    <property type="match status" value="1"/>
</dbReference>
<organism evidence="2 5">
    <name type="scientific">Staphylococcus agnetis</name>
    <dbReference type="NCBI Taxonomy" id="985762"/>
    <lineage>
        <taxon>Bacteria</taxon>
        <taxon>Bacillati</taxon>
        <taxon>Bacillota</taxon>
        <taxon>Bacilli</taxon>
        <taxon>Bacillales</taxon>
        <taxon>Staphylococcaceae</taxon>
        <taxon>Staphylococcus</taxon>
    </lineage>
</organism>
<protein>
    <submittedName>
        <fullName evidence="2">Molybdopterin-guanine dinucleotide biosynthesis protein B</fullName>
    </submittedName>
</protein>
<evidence type="ECO:0000313" key="2">
    <source>
        <dbReference type="EMBL" id="NJI02579.1"/>
    </source>
</evidence>
<name>A0A2T4MHX7_9STAP</name>
<evidence type="ECO:0000259" key="1">
    <source>
        <dbReference type="Pfam" id="PF03205"/>
    </source>
</evidence>
<dbReference type="InterPro" id="IPR027417">
    <property type="entry name" value="P-loop_NTPase"/>
</dbReference>
<evidence type="ECO:0000313" key="4">
    <source>
        <dbReference type="Proteomes" id="UP000195208"/>
    </source>
</evidence>
<dbReference type="KEGG" id="sagq:EP23_07040"/>
<proteinExistence type="predicted"/>